<proteinExistence type="predicted"/>
<feature type="region of interest" description="Disordered" evidence="1">
    <location>
        <begin position="90"/>
        <end position="114"/>
    </location>
</feature>
<evidence type="ECO:0000313" key="2">
    <source>
        <dbReference type="EMBL" id="CAK0820765.1"/>
    </source>
</evidence>
<protein>
    <submittedName>
        <fullName evidence="2">Uncharacterized protein</fullName>
    </submittedName>
</protein>
<evidence type="ECO:0000256" key="1">
    <source>
        <dbReference type="SAM" id="MobiDB-lite"/>
    </source>
</evidence>
<accession>A0ABN9RP39</accession>
<evidence type="ECO:0000313" key="3">
    <source>
        <dbReference type="Proteomes" id="UP001189429"/>
    </source>
</evidence>
<comment type="caution">
    <text evidence="2">The sequence shown here is derived from an EMBL/GenBank/DDBJ whole genome shotgun (WGS) entry which is preliminary data.</text>
</comment>
<name>A0ABN9RP39_9DINO</name>
<reference evidence="2" key="1">
    <citation type="submission" date="2023-10" db="EMBL/GenBank/DDBJ databases">
        <authorList>
            <person name="Chen Y."/>
            <person name="Shah S."/>
            <person name="Dougan E. K."/>
            <person name="Thang M."/>
            <person name="Chan C."/>
        </authorList>
    </citation>
    <scope>NUCLEOTIDE SEQUENCE [LARGE SCALE GENOMIC DNA]</scope>
</reference>
<dbReference type="Proteomes" id="UP001189429">
    <property type="component" value="Unassembled WGS sequence"/>
</dbReference>
<organism evidence="2 3">
    <name type="scientific">Prorocentrum cordatum</name>
    <dbReference type="NCBI Taxonomy" id="2364126"/>
    <lineage>
        <taxon>Eukaryota</taxon>
        <taxon>Sar</taxon>
        <taxon>Alveolata</taxon>
        <taxon>Dinophyceae</taxon>
        <taxon>Prorocentrales</taxon>
        <taxon>Prorocentraceae</taxon>
        <taxon>Prorocentrum</taxon>
    </lineage>
</organism>
<dbReference type="EMBL" id="CAUYUJ010007446">
    <property type="protein sequence ID" value="CAK0820765.1"/>
    <property type="molecule type" value="Genomic_DNA"/>
</dbReference>
<keyword evidence="3" id="KW-1185">Reference proteome</keyword>
<sequence>MIVHYLPHQRSALVAFAIWLLFDIYGRPREIRELRLQDVAPPTVAASGARRFVSVTLHAQEVGDVSKTGEFDASARLDLERQTGLAAGRPAMAAARRREVAPATAPPLARRRTRGARRRALWGWRS</sequence>
<gene>
    <name evidence="2" type="ORF">PCOR1329_LOCUS22321</name>
</gene>